<feature type="domain" description="Protein kinase" evidence="9">
    <location>
        <begin position="9"/>
        <end position="267"/>
    </location>
</feature>
<evidence type="ECO:0000256" key="8">
    <source>
        <dbReference type="SAM" id="Phobius"/>
    </source>
</evidence>
<feature type="transmembrane region" description="Helical" evidence="8">
    <location>
        <begin position="351"/>
        <end position="373"/>
    </location>
</feature>
<keyword evidence="2" id="KW-0723">Serine/threonine-protein kinase</keyword>
<dbReference type="GO" id="GO:0004674">
    <property type="term" value="F:protein serine/threonine kinase activity"/>
    <property type="evidence" value="ECO:0007669"/>
    <property type="project" value="UniProtKB-KW"/>
</dbReference>
<evidence type="ECO:0000256" key="2">
    <source>
        <dbReference type="ARBA" id="ARBA00022527"/>
    </source>
</evidence>
<evidence type="ECO:0000256" key="1">
    <source>
        <dbReference type="ARBA" id="ARBA00012513"/>
    </source>
</evidence>
<evidence type="ECO:0000256" key="4">
    <source>
        <dbReference type="ARBA" id="ARBA00022741"/>
    </source>
</evidence>
<evidence type="ECO:0000256" key="7">
    <source>
        <dbReference type="SAM" id="MobiDB-lite"/>
    </source>
</evidence>
<feature type="compositionally biased region" description="Gly residues" evidence="7">
    <location>
        <begin position="415"/>
        <end position="468"/>
    </location>
</feature>
<keyword evidence="4" id="KW-0547">Nucleotide-binding</keyword>
<dbReference type="InterPro" id="IPR011009">
    <property type="entry name" value="Kinase-like_dom_sf"/>
</dbReference>
<dbReference type="EC" id="2.7.11.1" evidence="1"/>
<keyword evidence="6" id="KW-0067">ATP-binding</keyword>
<feature type="region of interest" description="Disordered" evidence="7">
    <location>
        <begin position="377"/>
        <end position="478"/>
    </location>
</feature>
<protein>
    <recommendedName>
        <fullName evidence="1">non-specific serine/threonine protein kinase</fullName>
        <ecNumber evidence="1">2.7.11.1</ecNumber>
    </recommendedName>
</protein>
<accession>A0A7R7HVA4</accession>
<keyword evidence="8" id="KW-1133">Transmembrane helix</keyword>
<dbReference type="Pfam" id="PF00069">
    <property type="entry name" value="Pkinase"/>
    <property type="match status" value="1"/>
</dbReference>
<name>A0A7R7HVA4_9ACTN</name>
<dbReference type="AlphaFoldDB" id="A0A7R7HVA4"/>
<evidence type="ECO:0000256" key="3">
    <source>
        <dbReference type="ARBA" id="ARBA00022679"/>
    </source>
</evidence>
<feature type="compositionally biased region" description="Low complexity" evidence="7">
    <location>
        <begin position="469"/>
        <end position="478"/>
    </location>
</feature>
<keyword evidence="8" id="KW-0812">Transmembrane</keyword>
<dbReference type="InterPro" id="IPR008271">
    <property type="entry name" value="Ser/Thr_kinase_AS"/>
</dbReference>
<keyword evidence="3" id="KW-0808">Transferase</keyword>
<dbReference type="Proteomes" id="UP000611640">
    <property type="component" value="Chromosome"/>
</dbReference>
<keyword evidence="8" id="KW-0472">Membrane</keyword>
<gene>
    <name evidence="10" type="ORF">Athai_08540</name>
</gene>
<dbReference type="PANTHER" id="PTHR43289:SF6">
    <property type="entry name" value="SERINE_THREONINE-PROTEIN KINASE NEKL-3"/>
    <property type="match status" value="1"/>
</dbReference>
<dbReference type="PROSITE" id="PS50011">
    <property type="entry name" value="PROTEIN_KINASE_DOM"/>
    <property type="match status" value="1"/>
</dbReference>
<sequence>MTRTLEQRYELEAEIASGAAGTVWRARDLATGTPVAVKLLHPSAAAQPDVVAAFQAEAHILGEVRHPGVVRAREFLHPSDGTYALVMDLVAGRDLRRLLIADGPLAPAAAASVLAQVAAAISAVHAAGVVHGDVKPGNILVPEPPGTDGVRLVDFGVAQRMQCPTGATHATPEYVAPEVVAGRPPVPASDVYGIGIVAYEALSGRSPFRGGSVDEVLRRHHGWTVAQLPGVPEPLWDLINCCLALDPAVRPTAGELSVRLGELAPELIGLPPVTLPPDSPTLRPRADREPTDGGFVSLDSLLGSAPAVSSSAEPAPAEPVWPARVGAAAPAEPAPWRSDREPAPGGNRTKLLLGVAAGVVLVALLTFGGWLLVGGGGGRPAAPAADPKHPSASTPARQQHRSASPPPASPSATPGDGGAQAGGGDGARPGGGQGDGADGGTGTDGGAGTGGDGSGSGGTAGDPPGIGGPMPTMGTFGN</sequence>
<evidence type="ECO:0000313" key="11">
    <source>
        <dbReference type="Proteomes" id="UP000611640"/>
    </source>
</evidence>
<keyword evidence="11" id="KW-1185">Reference proteome</keyword>
<reference evidence="10 11" key="1">
    <citation type="submission" date="2020-08" db="EMBL/GenBank/DDBJ databases">
        <title>Whole genome shotgun sequence of Actinocatenispora thailandica NBRC 105041.</title>
        <authorList>
            <person name="Komaki H."/>
            <person name="Tamura T."/>
        </authorList>
    </citation>
    <scope>NUCLEOTIDE SEQUENCE [LARGE SCALE GENOMIC DNA]</scope>
    <source>
        <strain evidence="10 11">NBRC 105041</strain>
    </source>
</reference>
<evidence type="ECO:0000256" key="6">
    <source>
        <dbReference type="ARBA" id="ARBA00022840"/>
    </source>
</evidence>
<dbReference type="PANTHER" id="PTHR43289">
    <property type="entry name" value="MITOGEN-ACTIVATED PROTEIN KINASE KINASE KINASE 20-RELATED"/>
    <property type="match status" value="1"/>
</dbReference>
<evidence type="ECO:0000256" key="5">
    <source>
        <dbReference type="ARBA" id="ARBA00022777"/>
    </source>
</evidence>
<dbReference type="PROSITE" id="PS00108">
    <property type="entry name" value="PROTEIN_KINASE_ST"/>
    <property type="match status" value="1"/>
</dbReference>
<evidence type="ECO:0000259" key="9">
    <source>
        <dbReference type="PROSITE" id="PS50011"/>
    </source>
</evidence>
<dbReference type="Gene3D" id="1.10.510.10">
    <property type="entry name" value="Transferase(Phosphotransferase) domain 1"/>
    <property type="match status" value="1"/>
</dbReference>
<proteinExistence type="predicted"/>
<dbReference type="CDD" id="cd14014">
    <property type="entry name" value="STKc_PknB_like"/>
    <property type="match status" value="1"/>
</dbReference>
<organism evidence="10 11">
    <name type="scientific">Actinocatenispora thailandica</name>
    <dbReference type="NCBI Taxonomy" id="227318"/>
    <lineage>
        <taxon>Bacteria</taxon>
        <taxon>Bacillati</taxon>
        <taxon>Actinomycetota</taxon>
        <taxon>Actinomycetes</taxon>
        <taxon>Micromonosporales</taxon>
        <taxon>Micromonosporaceae</taxon>
        <taxon>Actinocatenispora</taxon>
    </lineage>
</organism>
<dbReference type="SMART" id="SM00220">
    <property type="entry name" value="S_TKc"/>
    <property type="match status" value="1"/>
</dbReference>
<keyword evidence="5" id="KW-0418">Kinase</keyword>
<dbReference type="SUPFAM" id="SSF56112">
    <property type="entry name" value="Protein kinase-like (PK-like)"/>
    <property type="match status" value="1"/>
</dbReference>
<dbReference type="KEGG" id="atl:Athai_08540"/>
<dbReference type="InterPro" id="IPR000719">
    <property type="entry name" value="Prot_kinase_dom"/>
</dbReference>
<dbReference type="GO" id="GO:0005524">
    <property type="term" value="F:ATP binding"/>
    <property type="evidence" value="ECO:0007669"/>
    <property type="project" value="UniProtKB-KW"/>
</dbReference>
<dbReference type="EMBL" id="AP023355">
    <property type="protein sequence ID" value="BCJ33351.1"/>
    <property type="molecule type" value="Genomic_DNA"/>
</dbReference>
<dbReference type="Gene3D" id="3.30.200.20">
    <property type="entry name" value="Phosphorylase Kinase, domain 1"/>
    <property type="match status" value="1"/>
</dbReference>
<evidence type="ECO:0000313" key="10">
    <source>
        <dbReference type="EMBL" id="BCJ33351.1"/>
    </source>
</evidence>
<feature type="region of interest" description="Disordered" evidence="7">
    <location>
        <begin position="271"/>
        <end position="299"/>
    </location>
</feature>
<dbReference type="RefSeq" id="WP_203960259.1">
    <property type="nucleotide sequence ID" value="NZ_AP023355.1"/>
</dbReference>